<gene>
    <name evidence="5" type="ORF">HR45_05495</name>
</gene>
<feature type="region of interest" description="Disordered" evidence="3">
    <location>
        <begin position="191"/>
        <end position="211"/>
    </location>
</feature>
<sequence>MLEYQPKKDLLKNKIVLVTGAGDGIGKQAALSYAALGATVILLGRTQQKLVAVYDAIIAQGQATPAIVALDLQTANDAQYQELAQLIAHEFGQLDGLLHNASLLGSLGPLEHLPIDTLETVLKVNVTAQVALTQALLPLLRKAPSASIIFTSSSVGRKGRAFWGAYAISKFATEGVMQTLADELDGSTIRSNSINPGATRTTMRASAYPAEDPQTLKTPAEIMPIYEYLMGEDSLHENGRAFNAQ</sequence>
<dbReference type="PRINTS" id="PR00081">
    <property type="entry name" value="GDHRDH"/>
</dbReference>
<evidence type="ECO:0000313" key="6">
    <source>
        <dbReference type="Proteomes" id="UP000029264"/>
    </source>
</evidence>
<organism evidence="5 6">
    <name type="scientific">Shewanella mangrovi</name>
    <dbReference type="NCBI Taxonomy" id="1515746"/>
    <lineage>
        <taxon>Bacteria</taxon>
        <taxon>Pseudomonadati</taxon>
        <taxon>Pseudomonadota</taxon>
        <taxon>Gammaproteobacteria</taxon>
        <taxon>Alteromonadales</taxon>
        <taxon>Shewanellaceae</taxon>
        <taxon>Shewanella</taxon>
    </lineage>
</organism>
<name>A0A094JFH3_9GAMM</name>
<feature type="compositionally biased region" description="Polar residues" evidence="3">
    <location>
        <begin position="191"/>
        <end position="204"/>
    </location>
</feature>
<dbReference type="GO" id="GO:0016491">
    <property type="term" value="F:oxidoreductase activity"/>
    <property type="evidence" value="ECO:0007669"/>
    <property type="project" value="UniProtKB-KW"/>
</dbReference>
<comment type="caution">
    <text evidence="5">The sequence shown here is derived from an EMBL/GenBank/DDBJ whole genome shotgun (WGS) entry which is preliminary data.</text>
</comment>
<evidence type="ECO:0000313" key="5">
    <source>
        <dbReference type="EMBL" id="KFZ37967.1"/>
    </source>
</evidence>
<dbReference type="InterPro" id="IPR057326">
    <property type="entry name" value="KR_dom"/>
</dbReference>
<comment type="similarity">
    <text evidence="1">Belongs to the short-chain dehydrogenases/reductases (SDR) family.</text>
</comment>
<evidence type="ECO:0000256" key="3">
    <source>
        <dbReference type="SAM" id="MobiDB-lite"/>
    </source>
</evidence>
<dbReference type="Pfam" id="PF00106">
    <property type="entry name" value="adh_short"/>
    <property type="match status" value="1"/>
</dbReference>
<proteinExistence type="inferred from homology"/>
<dbReference type="Gene3D" id="3.40.50.720">
    <property type="entry name" value="NAD(P)-binding Rossmann-like Domain"/>
    <property type="match status" value="1"/>
</dbReference>
<dbReference type="PROSITE" id="PS00061">
    <property type="entry name" value="ADH_SHORT"/>
    <property type="match status" value="1"/>
</dbReference>
<keyword evidence="2" id="KW-0560">Oxidoreductase</keyword>
<dbReference type="OrthoDB" id="9790785at2"/>
<dbReference type="PANTHER" id="PTHR42901">
    <property type="entry name" value="ALCOHOL DEHYDROGENASE"/>
    <property type="match status" value="1"/>
</dbReference>
<keyword evidence="6" id="KW-1185">Reference proteome</keyword>
<dbReference type="InterPro" id="IPR036291">
    <property type="entry name" value="NAD(P)-bd_dom_sf"/>
</dbReference>
<protein>
    <submittedName>
        <fullName evidence="5">3-oxoacyl-ACP reductase</fullName>
    </submittedName>
</protein>
<dbReference type="RefSeq" id="WP_037440516.1">
    <property type="nucleotide sequence ID" value="NZ_JPEO01000003.1"/>
</dbReference>
<dbReference type="SMART" id="SM00822">
    <property type="entry name" value="PKS_KR"/>
    <property type="match status" value="1"/>
</dbReference>
<dbReference type="AlphaFoldDB" id="A0A094JFH3"/>
<accession>A0A094JFH3</accession>
<evidence type="ECO:0000256" key="2">
    <source>
        <dbReference type="ARBA" id="ARBA00023002"/>
    </source>
</evidence>
<dbReference type="NCBIfam" id="NF006509">
    <property type="entry name" value="PRK08945.1"/>
    <property type="match status" value="1"/>
</dbReference>
<dbReference type="eggNOG" id="COG1028">
    <property type="taxonomic scope" value="Bacteria"/>
</dbReference>
<reference evidence="5 6" key="1">
    <citation type="submission" date="2014-06" db="EMBL/GenBank/DDBJ databases">
        <title>Shewanella sp. YQH10.</title>
        <authorList>
            <person name="Liu Y."/>
            <person name="Zeng R."/>
        </authorList>
    </citation>
    <scope>NUCLEOTIDE SEQUENCE [LARGE SCALE GENOMIC DNA]</scope>
    <source>
        <strain evidence="5 6">YQH10</strain>
    </source>
</reference>
<dbReference type="SUPFAM" id="SSF51735">
    <property type="entry name" value="NAD(P)-binding Rossmann-fold domains"/>
    <property type="match status" value="1"/>
</dbReference>
<dbReference type="EMBL" id="JPEO01000003">
    <property type="protein sequence ID" value="KFZ37967.1"/>
    <property type="molecule type" value="Genomic_DNA"/>
</dbReference>
<feature type="domain" description="Ketoreductase" evidence="4">
    <location>
        <begin position="14"/>
        <end position="206"/>
    </location>
</feature>
<evidence type="ECO:0000259" key="4">
    <source>
        <dbReference type="SMART" id="SM00822"/>
    </source>
</evidence>
<dbReference type="InterPro" id="IPR020904">
    <property type="entry name" value="Sc_DH/Rdtase_CS"/>
</dbReference>
<dbReference type="Proteomes" id="UP000029264">
    <property type="component" value="Unassembled WGS sequence"/>
</dbReference>
<dbReference type="PANTHER" id="PTHR42901:SF1">
    <property type="entry name" value="ALCOHOL DEHYDROGENASE"/>
    <property type="match status" value="1"/>
</dbReference>
<dbReference type="STRING" id="1515746.HR45_05495"/>
<evidence type="ECO:0000256" key="1">
    <source>
        <dbReference type="ARBA" id="ARBA00006484"/>
    </source>
</evidence>
<dbReference type="InterPro" id="IPR002347">
    <property type="entry name" value="SDR_fam"/>
</dbReference>